<gene>
    <name evidence="1" type="ORF">H4S07_004992</name>
</gene>
<evidence type="ECO:0000313" key="2">
    <source>
        <dbReference type="Proteomes" id="UP001140096"/>
    </source>
</evidence>
<reference evidence="1" key="1">
    <citation type="submission" date="2022-07" db="EMBL/GenBank/DDBJ databases">
        <title>Phylogenomic reconstructions and comparative analyses of Kickxellomycotina fungi.</title>
        <authorList>
            <person name="Reynolds N.K."/>
            <person name="Stajich J.E."/>
            <person name="Barry K."/>
            <person name="Grigoriev I.V."/>
            <person name="Crous P."/>
            <person name="Smith M.E."/>
        </authorList>
    </citation>
    <scope>NUCLEOTIDE SEQUENCE</scope>
    <source>
        <strain evidence="1">CBS 102833</strain>
    </source>
</reference>
<dbReference type="EMBL" id="JANBUP010002242">
    <property type="protein sequence ID" value="KAJ2801216.1"/>
    <property type="molecule type" value="Genomic_DNA"/>
</dbReference>
<comment type="caution">
    <text evidence="1">The sequence shown here is derived from an EMBL/GenBank/DDBJ whole genome shotgun (WGS) entry which is preliminary data.</text>
</comment>
<proteinExistence type="predicted"/>
<keyword evidence="2" id="KW-1185">Reference proteome</keyword>
<dbReference type="Proteomes" id="UP001140096">
    <property type="component" value="Unassembled WGS sequence"/>
</dbReference>
<evidence type="ECO:0000313" key="1">
    <source>
        <dbReference type="EMBL" id="KAJ2801216.1"/>
    </source>
</evidence>
<name>A0ACC1L542_9FUNG</name>
<sequence>MDRRIPYTLPTREQFAFDQRDGAPQSLPNYIGRGDSVAAAEWTTQHPAPLRPPQPLFYSSAVGVPQPYYFTPLANTQLPGQRMYHVPGTLPFNPSQLAFRPPNFASAAPGGYQQTRRIRCTQACNYCHRRKARCVRNVFTDGSVRCDNCLRDNVPCEWRKSRRRGPKRRDDDELHADSLDADMQGTDSGNDELKGGSGTQFSAKSTLSIASLLNVTDDNPFDIYANASAEKMAAVSGSEYSDLVEFPDTTTLGSSLPPCRRPPTLQPPPLGNLMEEFMSAKIDTELREAVIAYYTYLYSYFPSLHPSTLLRKVVSGTLCPLLEDSLRASTSVFVSKRLGRKIDTDTLFARLINAISIREDTPTVDEVCAYQLAAIGVSSVRGFVYFDTLKISVSSLLMQLGWHEMDRYDSPEQQELLKWDEWVERETKRRILWISYKIDSHYAGVAGRPSVFDVSSFSLRLPCSDVEWDDLSLALLLQGPVTSENGSMVHTDKTRYEMVAAAMDALSRSFNEASPYETYVTRVGMMQRNAKTLWIRQMSQVSPSTSHKGLGLLGESPLFKKYDAELREWKLKMIPAESLRDDTLPHETGFFEDIRQR</sequence>
<feature type="non-terminal residue" evidence="1">
    <location>
        <position position="597"/>
    </location>
</feature>
<organism evidence="1 2">
    <name type="scientific">Coemansia furcata</name>
    <dbReference type="NCBI Taxonomy" id="417177"/>
    <lineage>
        <taxon>Eukaryota</taxon>
        <taxon>Fungi</taxon>
        <taxon>Fungi incertae sedis</taxon>
        <taxon>Zoopagomycota</taxon>
        <taxon>Kickxellomycotina</taxon>
        <taxon>Kickxellomycetes</taxon>
        <taxon>Kickxellales</taxon>
        <taxon>Kickxellaceae</taxon>
        <taxon>Coemansia</taxon>
    </lineage>
</organism>
<accession>A0ACC1L542</accession>
<protein>
    <submittedName>
        <fullName evidence="1">Uncharacterized protein</fullName>
    </submittedName>
</protein>